<dbReference type="Proteomes" id="UP000186922">
    <property type="component" value="Unassembled WGS sequence"/>
</dbReference>
<reference evidence="3 4" key="1">
    <citation type="journal article" date="2016" name="Nat. Commun.">
        <title>Extremotolerant tardigrade genome and improved radiotolerance of human cultured cells by tardigrade-unique protein.</title>
        <authorList>
            <person name="Hashimoto T."/>
            <person name="Horikawa D.D."/>
            <person name="Saito Y."/>
            <person name="Kuwahara H."/>
            <person name="Kozuka-Hata H."/>
            <person name="Shin-I T."/>
            <person name="Minakuchi Y."/>
            <person name="Ohishi K."/>
            <person name="Motoyama A."/>
            <person name="Aizu T."/>
            <person name="Enomoto A."/>
            <person name="Kondo K."/>
            <person name="Tanaka S."/>
            <person name="Hara Y."/>
            <person name="Koshikawa S."/>
            <person name="Sagara H."/>
            <person name="Miura T."/>
            <person name="Yokobori S."/>
            <person name="Miyagawa K."/>
            <person name="Suzuki Y."/>
            <person name="Kubo T."/>
            <person name="Oyama M."/>
            <person name="Kohara Y."/>
            <person name="Fujiyama A."/>
            <person name="Arakawa K."/>
            <person name="Katayama T."/>
            <person name="Toyoda A."/>
            <person name="Kunieda T."/>
        </authorList>
    </citation>
    <scope>NUCLEOTIDE SEQUENCE [LARGE SCALE GENOMIC DNA]</scope>
    <source>
        <strain evidence="3 4">YOKOZUNA-1</strain>
    </source>
</reference>
<keyword evidence="4" id="KW-1185">Reference proteome</keyword>
<proteinExistence type="predicted"/>
<evidence type="ECO:0000256" key="2">
    <source>
        <dbReference type="SAM" id="MobiDB-lite"/>
    </source>
</evidence>
<accession>A0A1D1UV84</accession>
<evidence type="ECO:0000256" key="1">
    <source>
        <dbReference type="SAM" id="Coils"/>
    </source>
</evidence>
<feature type="compositionally biased region" description="Basic and acidic residues" evidence="2">
    <location>
        <begin position="452"/>
        <end position="461"/>
    </location>
</feature>
<feature type="region of interest" description="Disordered" evidence="2">
    <location>
        <begin position="367"/>
        <end position="468"/>
    </location>
</feature>
<name>A0A1D1UV84_RAMVA</name>
<feature type="coiled-coil region" evidence="1">
    <location>
        <begin position="77"/>
        <end position="113"/>
    </location>
</feature>
<dbReference type="EMBL" id="BDGG01000001">
    <property type="protein sequence ID" value="GAU90273.1"/>
    <property type="molecule type" value="Genomic_DNA"/>
</dbReference>
<feature type="compositionally biased region" description="Basic and acidic residues" evidence="2">
    <location>
        <begin position="434"/>
        <end position="443"/>
    </location>
</feature>
<gene>
    <name evidence="3" type="primary">RvY_02711-1</name>
    <name evidence="3" type="synonym">RvY_02711.1</name>
    <name evidence="3" type="ORF">RvY_02711</name>
</gene>
<organism evidence="3 4">
    <name type="scientific">Ramazzottius varieornatus</name>
    <name type="common">Water bear</name>
    <name type="synonym">Tardigrade</name>
    <dbReference type="NCBI Taxonomy" id="947166"/>
    <lineage>
        <taxon>Eukaryota</taxon>
        <taxon>Metazoa</taxon>
        <taxon>Ecdysozoa</taxon>
        <taxon>Tardigrada</taxon>
        <taxon>Eutardigrada</taxon>
        <taxon>Parachela</taxon>
        <taxon>Hypsibioidea</taxon>
        <taxon>Ramazzottiidae</taxon>
        <taxon>Ramazzottius</taxon>
    </lineage>
</organism>
<dbReference type="AlphaFoldDB" id="A0A1D1UV84"/>
<sequence>MALGDLIRTIEGDYKAAGQREAQLERLIQEKKAQLQEQGKRITLKREANAVAAIRSAELAGTAKALETEVQRRRESLRNYYHQIDALNIKIQLQEEQNAKDEKRKLAERSEMERRLEANVDKYQSFPEAQKLANLELERNLLQKVTKLGKMKASNLEQGVGHGQGAFESSPELSTQPYRDFCNRFAEKSLVDRTSTIQHMETEPENLREETTQTTTSTVVNREVTELDKEVAMTSEIEGDQSPAMNRVQNEAVEAEQDMQVDEVHRAPFDVMDLAEPAAEELEKKEQAQENMEQVIEETAEVPREEKHFPDKNNFDNFARPSSQNLALPSVKLPPAKLPAVSNFPSVSEKSPVARPFVPAVLKEMNFDMPTSTSRSREKEPVKEVDKEKHKDKAFEGFSGFSFGSASPAHSETSTADSEDEGFGFLNFGPPKQKAVDKPEEKNQGNVPGFGKQHDKKETKKPGFFLDF</sequence>
<evidence type="ECO:0000313" key="4">
    <source>
        <dbReference type="Proteomes" id="UP000186922"/>
    </source>
</evidence>
<protein>
    <submittedName>
        <fullName evidence="3">Uncharacterized protein</fullName>
    </submittedName>
</protein>
<feature type="coiled-coil region" evidence="1">
    <location>
        <begin position="14"/>
        <end position="41"/>
    </location>
</feature>
<comment type="caution">
    <text evidence="3">The sequence shown here is derived from an EMBL/GenBank/DDBJ whole genome shotgun (WGS) entry which is preliminary data.</text>
</comment>
<evidence type="ECO:0000313" key="3">
    <source>
        <dbReference type="EMBL" id="GAU90273.1"/>
    </source>
</evidence>
<keyword evidence="1" id="KW-0175">Coiled coil</keyword>
<feature type="compositionally biased region" description="Basic and acidic residues" evidence="2">
    <location>
        <begin position="375"/>
        <end position="395"/>
    </location>
</feature>